<name>A0ABP5SR66_9ACTN</name>
<evidence type="ECO:0000313" key="2">
    <source>
        <dbReference type="Proteomes" id="UP001501444"/>
    </source>
</evidence>
<keyword evidence="2" id="KW-1185">Reference proteome</keyword>
<gene>
    <name evidence="1" type="ORF">GCM10010170_017690</name>
</gene>
<organism evidence="1 2">
    <name type="scientific">Dactylosporangium salmoneum</name>
    <dbReference type="NCBI Taxonomy" id="53361"/>
    <lineage>
        <taxon>Bacteria</taxon>
        <taxon>Bacillati</taxon>
        <taxon>Actinomycetota</taxon>
        <taxon>Actinomycetes</taxon>
        <taxon>Micromonosporales</taxon>
        <taxon>Micromonosporaceae</taxon>
        <taxon>Dactylosporangium</taxon>
    </lineage>
</organism>
<evidence type="ECO:0000313" key="1">
    <source>
        <dbReference type="EMBL" id="GAA2336983.1"/>
    </source>
</evidence>
<comment type="caution">
    <text evidence="1">The sequence shown here is derived from an EMBL/GenBank/DDBJ whole genome shotgun (WGS) entry which is preliminary data.</text>
</comment>
<sequence length="144" mass="15874">MSDTTPTPTPSPAMQSLDRLVGTWQLSGDSTGTVTYEWMEGGFFLLQHVDMHLFGSDVNALEVIGHLQPFGEPPSPEVRSRAYDTRGNTLDYVYELDGDSLTIWGGEPGSLSYYKGTFVDEDTNVGQWTFPGGGYTSTMHRIAR</sequence>
<reference evidence="2" key="1">
    <citation type="journal article" date="2019" name="Int. J. Syst. Evol. Microbiol.">
        <title>The Global Catalogue of Microorganisms (GCM) 10K type strain sequencing project: providing services to taxonomists for standard genome sequencing and annotation.</title>
        <authorList>
            <consortium name="The Broad Institute Genomics Platform"/>
            <consortium name="The Broad Institute Genome Sequencing Center for Infectious Disease"/>
            <person name="Wu L."/>
            <person name="Ma J."/>
        </authorList>
    </citation>
    <scope>NUCLEOTIDE SEQUENCE [LARGE SCALE GENOMIC DNA]</scope>
    <source>
        <strain evidence="2">JCM 3272</strain>
    </source>
</reference>
<proteinExistence type="predicted"/>
<dbReference type="RefSeq" id="WP_344611772.1">
    <property type="nucleotide sequence ID" value="NZ_BAAARV010000016.1"/>
</dbReference>
<dbReference type="Proteomes" id="UP001501444">
    <property type="component" value="Unassembled WGS sequence"/>
</dbReference>
<protein>
    <recommendedName>
        <fullName evidence="3">DUF1579 domain-containing protein</fullName>
    </recommendedName>
</protein>
<dbReference type="EMBL" id="BAAARV010000016">
    <property type="protein sequence ID" value="GAA2336983.1"/>
    <property type="molecule type" value="Genomic_DNA"/>
</dbReference>
<evidence type="ECO:0008006" key="3">
    <source>
        <dbReference type="Google" id="ProtNLM"/>
    </source>
</evidence>
<accession>A0ABP5SR66</accession>